<evidence type="ECO:0000256" key="1">
    <source>
        <dbReference type="SAM" id="SignalP"/>
    </source>
</evidence>
<sequence>MRNIKIILVLFLLTSAFVGCSSDSGGGETFSTVVLTTKPAVLTNNNLVVSCGGTLSSSFSNSNDCEAGICYSTVPNPTVLNQVVNTVLNLDFTCSFGDVVFGETYYIKAFIRNFTTGEVKYGNEISITIPNSITTDIVKNISCSGFSVDVTVASSLSANTERGICYSTSHNPTIDNQSFSNSTAGEGTFAMTITNLSIHDFVFPNTTYYLKSYVKFSGVYYYGNEVSFKVPGYIGGSGGYVFFDKGETTNGWRYLEAAPSNLVYNNNVNWLFNWNGCNSTTFLNGISNDIGTGLENTAIIRATCNFTDNAAAMASSTSLNGKSDWFLPSIEELKKLYTLRAENVYPVFGSAYPIISSSQLSNNSNFGINYSNGNQVTMFKSDYGRIWQVRRF</sequence>
<proteinExistence type="predicted"/>
<accession>A0ABV5GBA2</accession>
<feature type="chain" id="PRO_5045847838" description="DUF1566 domain-containing protein" evidence="1">
    <location>
        <begin position="22"/>
        <end position="392"/>
    </location>
</feature>
<evidence type="ECO:0000313" key="3">
    <source>
        <dbReference type="Proteomes" id="UP001589576"/>
    </source>
</evidence>
<comment type="caution">
    <text evidence="2">The sequence shown here is derived from an EMBL/GenBank/DDBJ whole genome shotgun (WGS) entry which is preliminary data.</text>
</comment>
<gene>
    <name evidence="2" type="ORF">ACFFUU_00550</name>
</gene>
<name>A0ABV5GBA2_9FLAO</name>
<reference evidence="2 3" key="1">
    <citation type="submission" date="2024-09" db="EMBL/GenBank/DDBJ databases">
        <authorList>
            <person name="Sun Q."/>
            <person name="Mori K."/>
        </authorList>
    </citation>
    <scope>NUCLEOTIDE SEQUENCE [LARGE SCALE GENOMIC DNA]</scope>
    <source>
        <strain evidence="2 3">CECT 8460</strain>
    </source>
</reference>
<dbReference type="EMBL" id="JBHMFB010000001">
    <property type="protein sequence ID" value="MFB9088082.1"/>
    <property type="molecule type" value="Genomic_DNA"/>
</dbReference>
<keyword evidence="1" id="KW-0732">Signal</keyword>
<dbReference type="PROSITE" id="PS51257">
    <property type="entry name" value="PROKAR_LIPOPROTEIN"/>
    <property type="match status" value="1"/>
</dbReference>
<keyword evidence="3" id="KW-1185">Reference proteome</keyword>
<dbReference type="RefSeq" id="WP_290285520.1">
    <property type="nucleotide sequence ID" value="NZ_JAUFQN010000019.1"/>
</dbReference>
<organism evidence="2 3">
    <name type="scientific">Flavobacterium paronense</name>
    <dbReference type="NCBI Taxonomy" id="1392775"/>
    <lineage>
        <taxon>Bacteria</taxon>
        <taxon>Pseudomonadati</taxon>
        <taxon>Bacteroidota</taxon>
        <taxon>Flavobacteriia</taxon>
        <taxon>Flavobacteriales</taxon>
        <taxon>Flavobacteriaceae</taxon>
        <taxon>Flavobacterium</taxon>
    </lineage>
</organism>
<evidence type="ECO:0000313" key="2">
    <source>
        <dbReference type="EMBL" id="MFB9088082.1"/>
    </source>
</evidence>
<evidence type="ECO:0008006" key="4">
    <source>
        <dbReference type="Google" id="ProtNLM"/>
    </source>
</evidence>
<dbReference type="Proteomes" id="UP001589576">
    <property type="component" value="Unassembled WGS sequence"/>
</dbReference>
<feature type="signal peptide" evidence="1">
    <location>
        <begin position="1"/>
        <end position="21"/>
    </location>
</feature>
<protein>
    <recommendedName>
        <fullName evidence="4">DUF1566 domain-containing protein</fullName>
    </recommendedName>
</protein>